<dbReference type="CDD" id="cd00688">
    <property type="entry name" value="ISOPREN_C2_like"/>
    <property type="match status" value="1"/>
</dbReference>
<keyword evidence="5" id="KW-1185">Reference proteome</keyword>
<name>M5TXB6_9BACT</name>
<reference evidence="4 5" key="1">
    <citation type="journal article" date="2013" name="Mar. Genomics">
        <title>Expression of sulfatases in Rhodopirellula baltica and the diversity of sulfatases in the genus Rhodopirellula.</title>
        <authorList>
            <person name="Wegner C.E."/>
            <person name="Richter-Heitmann T."/>
            <person name="Klindworth A."/>
            <person name="Klockow C."/>
            <person name="Richter M."/>
            <person name="Achstetter T."/>
            <person name="Glockner F.O."/>
            <person name="Harder J."/>
        </authorList>
    </citation>
    <scope>NUCLEOTIDE SEQUENCE [LARGE SCALE GENOMIC DNA]</scope>
    <source>
        <strain evidence="4 5">SM41</strain>
    </source>
</reference>
<dbReference type="SUPFAM" id="SSF48239">
    <property type="entry name" value="Terpenoid cyclases/Protein prenyltransferases"/>
    <property type="match status" value="1"/>
</dbReference>
<gene>
    <name evidence="4" type="ORF">RSSM_04890</name>
</gene>
<feature type="compositionally biased region" description="Low complexity" evidence="2">
    <location>
        <begin position="130"/>
        <end position="139"/>
    </location>
</feature>
<dbReference type="InterPro" id="IPR008930">
    <property type="entry name" value="Terpenoid_cyclase/PrenylTrfase"/>
</dbReference>
<evidence type="ECO:0000313" key="5">
    <source>
        <dbReference type="Proteomes" id="UP000011885"/>
    </source>
</evidence>
<dbReference type="PANTHER" id="PTHR13037:SF24">
    <property type="entry name" value="POLYCOMB PROTEIN PCL-RELATED"/>
    <property type="match status" value="1"/>
</dbReference>
<keyword evidence="1" id="KW-0945">Host-virus interaction</keyword>
<dbReference type="PATRIC" id="fig|1263870.3.peg.5172"/>
<accession>M5TXB6</accession>
<evidence type="ECO:0000256" key="3">
    <source>
        <dbReference type="SAM" id="Phobius"/>
    </source>
</evidence>
<feature type="compositionally biased region" description="Polar residues" evidence="2">
    <location>
        <begin position="152"/>
        <end position="165"/>
    </location>
</feature>
<organism evidence="4 5">
    <name type="scientific">Rhodopirellula sallentina SM41</name>
    <dbReference type="NCBI Taxonomy" id="1263870"/>
    <lineage>
        <taxon>Bacteria</taxon>
        <taxon>Pseudomonadati</taxon>
        <taxon>Planctomycetota</taxon>
        <taxon>Planctomycetia</taxon>
        <taxon>Pirellulales</taxon>
        <taxon>Pirellulaceae</taxon>
        <taxon>Rhodopirellula</taxon>
    </lineage>
</organism>
<dbReference type="Proteomes" id="UP000011885">
    <property type="component" value="Unassembled WGS sequence"/>
</dbReference>
<proteinExistence type="predicted"/>
<evidence type="ECO:0000313" key="4">
    <source>
        <dbReference type="EMBL" id="EMI53674.1"/>
    </source>
</evidence>
<feature type="compositionally biased region" description="Basic and acidic residues" evidence="2">
    <location>
        <begin position="193"/>
        <end position="202"/>
    </location>
</feature>
<evidence type="ECO:0000256" key="2">
    <source>
        <dbReference type="SAM" id="MobiDB-lite"/>
    </source>
</evidence>
<evidence type="ECO:0000256" key="1">
    <source>
        <dbReference type="ARBA" id="ARBA00022581"/>
    </source>
</evidence>
<feature type="compositionally biased region" description="Low complexity" evidence="2">
    <location>
        <begin position="82"/>
        <end position="122"/>
    </location>
</feature>
<feature type="region of interest" description="Disordered" evidence="2">
    <location>
        <begin position="1"/>
        <end position="207"/>
    </location>
</feature>
<sequence>MNHSESTSAEGSGEFPPVVPESGAVPPPPSPTPVPPPPPPRASLPPIAKPAPPAANPAPPAPPQNAGNAQPANPPNTPPSASPRTTKQPPNRPQQTPQPQQPVEPQQPAQPQQPSQPRQPVQPRRPVPAQPQTQPQQRNTETRRVTKPRAASQVNSGQPTPQTRNAKPVANGQAAAAGGASQTPRWRGTVGQPDEKPARNEHDEEAFEPVRRSIPAWLVSMVFHMTLFLVLALWTLPVGKGISRVVLEIGEATESDTVDLQEYSLESAESQFEQLEAEAVSEVPVDMEVETLIESMDIAEPSDVVPADLGASALEAMAKPMFGGRSGAMKSLLLGQYGGNSDTVEAVELGLKWLAKQQQKNGSWSMRGPYDDGSFQENQTAATAMALLAFQGDGNTHFDGPYSKNVERGLKFLLNKQRRRDGFFAANEPHHQRAYAHAQATIVLCELYAMTRDSKLRVPAEAAIEYSIKAQGNEGGWRYDPRSDSDLSVTGWYVMALTSAQAAGIPVDHSTLAIIDGYLDTVSVENGAGYCYQRGRPPSPSMTAEGLLCRQYLGWPRERQAMAIGLSTLVQDWPIRRDAMNVYYWYYATQALHHYGGSAWRIWNDNMKVELPRMQVKRGREAGSWSPQADEHGNASGRLYTTCFAIYCLEVYYRHLPLYKLAETK</sequence>
<evidence type="ECO:0008006" key="6">
    <source>
        <dbReference type="Google" id="ProtNLM"/>
    </source>
</evidence>
<comment type="caution">
    <text evidence="4">The sequence shown here is derived from an EMBL/GenBank/DDBJ whole genome shotgun (WGS) entry which is preliminary data.</text>
</comment>
<dbReference type="Gene3D" id="1.50.10.20">
    <property type="match status" value="2"/>
</dbReference>
<feature type="compositionally biased region" description="Low complexity" evidence="2">
    <location>
        <begin position="170"/>
        <end position="180"/>
    </location>
</feature>
<keyword evidence="3" id="KW-0472">Membrane</keyword>
<feature type="transmembrane region" description="Helical" evidence="3">
    <location>
        <begin position="214"/>
        <end position="234"/>
    </location>
</feature>
<keyword evidence="3" id="KW-0812">Transmembrane</keyword>
<dbReference type="EMBL" id="ANOH01000335">
    <property type="protein sequence ID" value="EMI53674.1"/>
    <property type="molecule type" value="Genomic_DNA"/>
</dbReference>
<dbReference type="RefSeq" id="WP_008684319.1">
    <property type="nucleotide sequence ID" value="NZ_ANOH01000335.1"/>
</dbReference>
<dbReference type="PANTHER" id="PTHR13037">
    <property type="entry name" value="FORMIN"/>
    <property type="match status" value="1"/>
</dbReference>
<protein>
    <recommendedName>
        <fullName evidence="6">Squalene-hopene cyclase</fullName>
    </recommendedName>
</protein>
<feature type="compositionally biased region" description="Pro residues" evidence="2">
    <location>
        <begin position="25"/>
        <end position="63"/>
    </location>
</feature>
<keyword evidence="3" id="KW-1133">Transmembrane helix</keyword>
<dbReference type="AlphaFoldDB" id="M5TXB6"/>
<feature type="compositionally biased region" description="Polar residues" evidence="2">
    <location>
        <begin position="1"/>
        <end position="10"/>
    </location>
</feature>
<feature type="compositionally biased region" description="Pro residues" evidence="2">
    <location>
        <begin position="72"/>
        <end position="81"/>
    </location>
</feature>